<keyword evidence="4" id="KW-0472">Membrane</keyword>
<comment type="caution">
    <text evidence="6">The sequence shown here is derived from an EMBL/GenBank/DDBJ whole genome shotgun (WGS) entry which is preliminary data.</text>
</comment>
<dbReference type="HOGENOM" id="CLU_027968_1_1_1"/>
<dbReference type="PANTHER" id="PTHR12482">
    <property type="entry name" value="LIPASE ROG1-RELATED-RELATED"/>
    <property type="match status" value="1"/>
</dbReference>
<keyword evidence="7" id="KW-1185">Reference proteome</keyword>
<keyword evidence="2" id="KW-0443">Lipid metabolism</keyword>
<dbReference type="SUPFAM" id="SSF53474">
    <property type="entry name" value="alpha/beta-Hydrolases"/>
    <property type="match status" value="1"/>
</dbReference>
<dbReference type="InterPro" id="IPR029058">
    <property type="entry name" value="AB_hydrolase_fold"/>
</dbReference>
<evidence type="ECO:0000256" key="2">
    <source>
        <dbReference type="ARBA" id="ARBA00022963"/>
    </source>
</evidence>
<dbReference type="PANTHER" id="PTHR12482:SF65">
    <property type="entry name" value="ESTERASE, PUTATIVE (AFU_ORTHOLOGUE AFUA_3G12320)-RELATED"/>
    <property type="match status" value="1"/>
</dbReference>
<keyword evidence="4" id="KW-1133">Transmembrane helix</keyword>
<dbReference type="InterPro" id="IPR007751">
    <property type="entry name" value="DUF676_lipase-like"/>
</dbReference>
<dbReference type="GO" id="GO:0047372">
    <property type="term" value="F:monoacylglycerol lipase activity"/>
    <property type="evidence" value="ECO:0007669"/>
    <property type="project" value="TreeGrafter"/>
</dbReference>
<sequence length="461" mass="51075">MEEGGQHPNDSKGEHLCVLIHGLWGNPSHLNYIVSSLREKYGESSLQILCPKSNAGNLTYDGIELGGERVAHEVEEAIKGSAEQGCKIRKMSVVGYSLGGLIARYAIGLLYAKGYFEDIEPVNFTTFASPHVGVRSPARTSHFWNVLGARCVSTSGRQLFMIDSFRDTGKPLLSILATPGSIFMLALEKFRHRTLYANAVNDLSAVYYTTAISRIDPFTQVDDLSISYVDGYAPIVIDPNQPILVKPKSQSLLGRLSSSAYSMITVFSFRLTVFTVIGFVSVLFLINAAYQTIRSEKRIRLHEQGKSGVIYNTYRVPLIMKGFRNAVEDMYESANAAQKPEYLSESTSTTNETPHDISCETPKPAQPLPAVATAYTATNPHQSTDTNTVHKPGKATFPTLALTAAQFEIIDNLDAIGFRKYPVHIHQVRHSHAAIIVRSPRESFKEGKIVVRHWLEEEFCI</sequence>
<keyword evidence="4" id="KW-0812">Transmembrane</keyword>
<feature type="transmembrane region" description="Helical" evidence="4">
    <location>
        <begin position="267"/>
        <end position="290"/>
    </location>
</feature>
<protein>
    <recommendedName>
        <fullName evidence="5">DUF676 domain-containing protein</fullName>
    </recommendedName>
</protein>
<dbReference type="Proteomes" id="UP000024533">
    <property type="component" value="Unassembled WGS sequence"/>
</dbReference>
<dbReference type="GO" id="GO:0004622">
    <property type="term" value="F:phosphatidylcholine lysophospholipase activity"/>
    <property type="evidence" value="ECO:0007669"/>
    <property type="project" value="TreeGrafter"/>
</dbReference>
<gene>
    <name evidence="6" type="ORF">H109_06275</name>
</gene>
<dbReference type="InterPro" id="IPR044294">
    <property type="entry name" value="Lipase-like"/>
</dbReference>
<dbReference type="GO" id="GO:0005811">
    <property type="term" value="C:lipid droplet"/>
    <property type="evidence" value="ECO:0007669"/>
    <property type="project" value="TreeGrafter"/>
</dbReference>
<reference evidence="6 7" key="1">
    <citation type="submission" date="2014-02" db="EMBL/GenBank/DDBJ databases">
        <title>The Genome Sequence of Trichophyton interdigitale MR816.</title>
        <authorList>
            <consortium name="The Broad Institute Genomics Platform"/>
            <person name="Cuomo C.A."/>
            <person name="White T.C."/>
            <person name="Graser Y."/>
            <person name="Martinez-Rossi N."/>
            <person name="Heitman J."/>
            <person name="Young S.K."/>
            <person name="Zeng Q."/>
            <person name="Gargeya S."/>
            <person name="Abouelleil A."/>
            <person name="Alvarado L."/>
            <person name="Chapman S.B."/>
            <person name="Gainer-Dewar J."/>
            <person name="Goldberg J."/>
            <person name="Griggs A."/>
            <person name="Gujja S."/>
            <person name="Hansen M."/>
            <person name="Howarth C."/>
            <person name="Imamovic A."/>
            <person name="Larimer J."/>
            <person name="Martinez D."/>
            <person name="Murphy C."/>
            <person name="Pearson M.D."/>
            <person name="Persinoti G."/>
            <person name="Poon T."/>
            <person name="Priest M."/>
            <person name="Roberts A.D."/>
            <person name="Saif S."/>
            <person name="Shea T.D."/>
            <person name="Sykes S.N."/>
            <person name="Wortman J."/>
            <person name="Nusbaum C."/>
            <person name="Birren B."/>
        </authorList>
    </citation>
    <scope>NUCLEOTIDE SEQUENCE [LARGE SCALE GENOMIC DNA]</scope>
    <source>
        <strain evidence="6 7">MR816</strain>
    </source>
</reference>
<evidence type="ECO:0000313" key="7">
    <source>
        <dbReference type="Proteomes" id="UP000024533"/>
    </source>
</evidence>
<evidence type="ECO:0000313" key="6">
    <source>
        <dbReference type="EMBL" id="KDB21815.1"/>
    </source>
</evidence>
<dbReference type="Gene3D" id="3.40.50.1820">
    <property type="entry name" value="alpha/beta hydrolase"/>
    <property type="match status" value="1"/>
</dbReference>
<keyword evidence="2" id="KW-0442">Lipid degradation</keyword>
<organism evidence="6 7">
    <name type="scientific">Trichophyton interdigitale (strain MR816)</name>
    <dbReference type="NCBI Taxonomy" id="1215338"/>
    <lineage>
        <taxon>Eukaryota</taxon>
        <taxon>Fungi</taxon>
        <taxon>Dikarya</taxon>
        <taxon>Ascomycota</taxon>
        <taxon>Pezizomycotina</taxon>
        <taxon>Eurotiomycetes</taxon>
        <taxon>Eurotiomycetidae</taxon>
        <taxon>Onygenales</taxon>
        <taxon>Arthrodermataceae</taxon>
        <taxon>Trichophyton</taxon>
    </lineage>
</organism>
<dbReference type="GO" id="GO:0016042">
    <property type="term" value="P:lipid catabolic process"/>
    <property type="evidence" value="ECO:0007669"/>
    <property type="project" value="UniProtKB-KW"/>
</dbReference>
<accession>A0A059J1U1</accession>
<evidence type="ECO:0000256" key="1">
    <source>
        <dbReference type="ARBA" id="ARBA00007920"/>
    </source>
</evidence>
<proteinExistence type="inferred from homology"/>
<evidence type="ECO:0000256" key="3">
    <source>
        <dbReference type="SAM" id="MobiDB-lite"/>
    </source>
</evidence>
<evidence type="ECO:0000256" key="4">
    <source>
        <dbReference type="SAM" id="Phobius"/>
    </source>
</evidence>
<name>A0A059J1U1_TRIIM</name>
<feature type="domain" description="DUF676" evidence="5">
    <location>
        <begin position="11"/>
        <end position="210"/>
    </location>
</feature>
<dbReference type="EMBL" id="AOKY01000394">
    <property type="protein sequence ID" value="KDB21815.1"/>
    <property type="molecule type" value="Genomic_DNA"/>
</dbReference>
<evidence type="ECO:0000259" key="5">
    <source>
        <dbReference type="Pfam" id="PF05057"/>
    </source>
</evidence>
<dbReference type="OrthoDB" id="273452at2759"/>
<dbReference type="OMA" id="FCTPHVG"/>
<dbReference type="Pfam" id="PF05057">
    <property type="entry name" value="DUF676"/>
    <property type="match status" value="1"/>
</dbReference>
<comment type="similarity">
    <text evidence="1">Belongs to the putative lipase ROG1 family.</text>
</comment>
<feature type="region of interest" description="Disordered" evidence="3">
    <location>
        <begin position="338"/>
        <end position="363"/>
    </location>
</feature>
<dbReference type="AlphaFoldDB" id="A0A059J1U1"/>